<dbReference type="InterPro" id="IPR029063">
    <property type="entry name" value="SAM-dependent_MTases_sf"/>
</dbReference>
<keyword evidence="3" id="KW-0949">S-adenosyl-L-methionine</keyword>
<reference evidence="5 6" key="1">
    <citation type="submission" date="2018-01" db="EMBL/GenBank/DDBJ databases">
        <title>Whole genome sequencing of Histamine producing bacteria.</title>
        <authorList>
            <person name="Butler K."/>
        </authorList>
    </citation>
    <scope>NUCLEOTIDE SEQUENCE [LARGE SCALE GENOMIC DNA]</scope>
    <source>
        <strain evidence="5 6">JCM 12947</strain>
    </source>
</reference>
<dbReference type="OrthoDB" id="9791837at2"/>
<keyword evidence="6" id="KW-1185">Reference proteome</keyword>
<protein>
    <submittedName>
        <fullName evidence="5">SAM-dependent methyltransferase</fullName>
    </submittedName>
</protein>
<dbReference type="AlphaFoldDB" id="A0A2T3JDA0"/>
<keyword evidence="1 5" id="KW-0489">Methyltransferase</keyword>
<feature type="domain" description="Methyltransferase type 11" evidence="4">
    <location>
        <begin position="44"/>
        <end position="138"/>
    </location>
</feature>
<dbReference type="SUPFAM" id="SSF53335">
    <property type="entry name" value="S-adenosyl-L-methionine-dependent methyltransferases"/>
    <property type="match status" value="1"/>
</dbReference>
<dbReference type="CDD" id="cd02440">
    <property type="entry name" value="AdoMet_MTases"/>
    <property type="match status" value="1"/>
</dbReference>
<gene>
    <name evidence="5" type="ORF">C9J12_16785</name>
</gene>
<proteinExistence type="predicted"/>
<dbReference type="Pfam" id="PF08241">
    <property type="entry name" value="Methyltransf_11"/>
    <property type="match status" value="1"/>
</dbReference>
<dbReference type="PANTHER" id="PTHR43464:SF19">
    <property type="entry name" value="UBIQUINONE BIOSYNTHESIS O-METHYLTRANSFERASE, MITOCHONDRIAL"/>
    <property type="match status" value="1"/>
</dbReference>
<evidence type="ECO:0000313" key="6">
    <source>
        <dbReference type="Proteomes" id="UP000240987"/>
    </source>
</evidence>
<comment type="caution">
    <text evidence="5">The sequence shown here is derived from an EMBL/GenBank/DDBJ whole genome shotgun (WGS) entry which is preliminary data.</text>
</comment>
<dbReference type="GO" id="GO:0032259">
    <property type="term" value="P:methylation"/>
    <property type="evidence" value="ECO:0007669"/>
    <property type="project" value="UniProtKB-KW"/>
</dbReference>
<sequence>MKGLMYSKFAHDYDTAIQHNIYNAHLERPSLQAMLPNLTNKHVLDLGCGSGVYAKYLLENSAKVTAIDASPEMIDIVNAKFGHKLTAYTQDLSLGLPNETSDTYDVVICPLTIHYIADLSLLFNDIKRVLKAGGCFVFSTHHPLVDIEASQSGDYFERELVTEVWDTIGKPVEVKFYRRSLTELFNFISQANLCVVELSEGKPSEAMKDISPESYNHLSKNPNFIFIKCRPIA</sequence>
<dbReference type="PANTHER" id="PTHR43464">
    <property type="entry name" value="METHYLTRANSFERASE"/>
    <property type="match status" value="1"/>
</dbReference>
<dbReference type="Gene3D" id="3.40.50.150">
    <property type="entry name" value="Vaccinia Virus protein VP39"/>
    <property type="match status" value="1"/>
</dbReference>
<name>A0A2T3JDA0_9GAMM</name>
<evidence type="ECO:0000256" key="1">
    <source>
        <dbReference type="ARBA" id="ARBA00022603"/>
    </source>
</evidence>
<dbReference type="EMBL" id="PYMJ01000018">
    <property type="protein sequence ID" value="PSU46865.1"/>
    <property type="molecule type" value="Genomic_DNA"/>
</dbReference>
<dbReference type="InterPro" id="IPR013216">
    <property type="entry name" value="Methyltransf_11"/>
</dbReference>
<accession>A0A2T3JDA0</accession>
<dbReference type="Proteomes" id="UP000240987">
    <property type="component" value="Unassembled WGS sequence"/>
</dbReference>
<dbReference type="RefSeq" id="WP_107243765.1">
    <property type="nucleotide sequence ID" value="NZ_PYMJ01000018.1"/>
</dbReference>
<evidence type="ECO:0000259" key="4">
    <source>
        <dbReference type="Pfam" id="PF08241"/>
    </source>
</evidence>
<evidence type="ECO:0000256" key="2">
    <source>
        <dbReference type="ARBA" id="ARBA00022679"/>
    </source>
</evidence>
<organism evidence="5 6">
    <name type="scientific">Photobacterium frigidiphilum</name>
    <dbReference type="NCBI Taxonomy" id="264736"/>
    <lineage>
        <taxon>Bacteria</taxon>
        <taxon>Pseudomonadati</taxon>
        <taxon>Pseudomonadota</taxon>
        <taxon>Gammaproteobacteria</taxon>
        <taxon>Vibrionales</taxon>
        <taxon>Vibrionaceae</taxon>
        <taxon>Photobacterium</taxon>
    </lineage>
</organism>
<evidence type="ECO:0000256" key="3">
    <source>
        <dbReference type="ARBA" id="ARBA00022691"/>
    </source>
</evidence>
<dbReference type="GO" id="GO:0008757">
    <property type="term" value="F:S-adenosylmethionine-dependent methyltransferase activity"/>
    <property type="evidence" value="ECO:0007669"/>
    <property type="project" value="InterPro"/>
</dbReference>
<evidence type="ECO:0000313" key="5">
    <source>
        <dbReference type="EMBL" id="PSU46865.1"/>
    </source>
</evidence>
<keyword evidence="2 5" id="KW-0808">Transferase</keyword>